<keyword evidence="2" id="KW-0813">Transport</keyword>
<name>A0ABP9P1J5_9BACT</name>
<dbReference type="PANTHER" id="PTHR11958:SF63">
    <property type="entry name" value="AMINO ACID TRANSPORTER"/>
    <property type="match status" value="1"/>
</dbReference>
<feature type="transmembrane region" description="Helical" evidence="6">
    <location>
        <begin position="57"/>
        <end position="79"/>
    </location>
</feature>
<evidence type="ECO:0000256" key="1">
    <source>
        <dbReference type="ARBA" id="ARBA00004141"/>
    </source>
</evidence>
<feature type="transmembrane region" description="Helical" evidence="6">
    <location>
        <begin position="152"/>
        <end position="179"/>
    </location>
</feature>
<feature type="transmembrane region" description="Helical" evidence="6">
    <location>
        <begin position="23"/>
        <end position="45"/>
    </location>
</feature>
<feature type="transmembrane region" description="Helical" evidence="6">
    <location>
        <begin position="328"/>
        <end position="354"/>
    </location>
</feature>
<dbReference type="Gene3D" id="1.10.3860.10">
    <property type="entry name" value="Sodium:dicarboxylate symporter"/>
    <property type="match status" value="1"/>
</dbReference>
<dbReference type="Proteomes" id="UP001499852">
    <property type="component" value="Unassembled WGS sequence"/>
</dbReference>
<evidence type="ECO:0000256" key="5">
    <source>
        <dbReference type="ARBA" id="ARBA00023136"/>
    </source>
</evidence>
<reference evidence="8" key="1">
    <citation type="journal article" date="2019" name="Int. J. Syst. Evol. Microbiol.">
        <title>The Global Catalogue of Microorganisms (GCM) 10K type strain sequencing project: providing services to taxonomists for standard genome sequencing and annotation.</title>
        <authorList>
            <consortium name="The Broad Institute Genomics Platform"/>
            <consortium name="The Broad Institute Genome Sequencing Center for Infectious Disease"/>
            <person name="Wu L."/>
            <person name="Ma J."/>
        </authorList>
    </citation>
    <scope>NUCLEOTIDE SEQUENCE [LARGE SCALE GENOMIC DNA]</scope>
    <source>
        <strain evidence="8">JCM 18053</strain>
    </source>
</reference>
<feature type="transmembrane region" description="Helical" evidence="6">
    <location>
        <begin position="123"/>
        <end position="140"/>
    </location>
</feature>
<dbReference type="PANTHER" id="PTHR11958">
    <property type="entry name" value="SODIUM/DICARBOXYLATE SYMPORTER-RELATED"/>
    <property type="match status" value="1"/>
</dbReference>
<gene>
    <name evidence="7" type="ORF">GCM10023213_07400</name>
</gene>
<dbReference type="InterPro" id="IPR001991">
    <property type="entry name" value="Na-dicarboxylate_symporter"/>
</dbReference>
<evidence type="ECO:0000256" key="4">
    <source>
        <dbReference type="ARBA" id="ARBA00022989"/>
    </source>
</evidence>
<dbReference type="PRINTS" id="PR00173">
    <property type="entry name" value="EDTRNSPORT"/>
</dbReference>
<dbReference type="InterPro" id="IPR050746">
    <property type="entry name" value="DAACS"/>
</dbReference>
<protein>
    <submittedName>
        <fullName evidence="7">Dicarboxylate/amino acid:cation symporter</fullName>
    </submittedName>
</protein>
<accession>A0ABP9P1J5</accession>
<proteinExistence type="predicted"/>
<evidence type="ECO:0000256" key="2">
    <source>
        <dbReference type="ARBA" id="ARBA00022448"/>
    </source>
</evidence>
<evidence type="ECO:0000313" key="7">
    <source>
        <dbReference type="EMBL" id="GAA5134942.1"/>
    </source>
</evidence>
<evidence type="ECO:0000313" key="8">
    <source>
        <dbReference type="Proteomes" id="UP001499852"/>
    </source>
</evidence>
<keyword evidence="5 6" id="KW-0472">Membrane</keyword>
<evidence type="ECO:0000256" key="6">
    <source>
        <dbReference type="SAM" id="Phobius"/>
    </source>
</evidence>
<dbReference type="EMBL" id="BAABIA010000002">
    <property type="protein sequence ID" value="GAA5134942.1"/>
    <property type="molecule type" value="Genomic_DNA"/>
</dbReference>
<feature type="transmembrane region" description="Helical" evidence="6">
    <location>
        <begin position="191"/>
        <end position="214"/>
    </location>
</feature>
<dbReference type="Pfam" id="PF00375">
    <property type="entry name" value="SDF"/>
    <property type="match status" value="1"/>
</dbReference>
<sequence>MIGSLAGIIFQEQAGEWGKPTKLVIIAIKALALPLILFAITHVLMTAQVQGAKVGKLARLLLTNTAMAIGIGLLLANVIQPGVHSPKPAVEAGDSVASGSLLGMLEDSIPKSFLGPLGDQGKPLSVIVIAIVLGLALRTQRQNPAFATVEGLVKLALATLTVILKWVVELLPLAVLGIIASKVGTGSTKQFAALGWFVVTVCAGLLLQSAYYLLRVWRGSWVTPLQMLQGCRDALLTAFSTASSTCTMPITYTSLREKVGLREDSANLGAMVGTNFNNDGTALYEAVAALFVAQMVGISLGLPAQLVIVLTSMLAAMGAAGIPEGGAATLALVLSSVNLPVEYVALLLTVDWFVDRCRTMVNVMGDCAVSCILDGKTRGSEYPAAPI</sequence>
<dbReference type="SUPFAM" id="SSF118215">
    <property type="entry name" value="Proton glutamate symport protein"/>
    <property type="match status" value="1"/>
</dbReference>
<evidence type="ECO:0000256" key="3">
    <source>
        <dbReference type="ARBA" id="ARBA00022692"/>
    </source>
</evidence>
<dbReference type="InterPro" id="IPR036458">
    <property type="entry name" value="Na:dicarbo_symporter_sf"/>
</dbReference>
<comment type="caution">
    <text evidence="7">The sequence shown here is derived from an EMBL/GenBank/DDBJ whole genome shotgun (WGS) entry which is preliminary data.</text>
</comment>
<comment type="subcellular location">
    <subcellularLocation>
        <location evidence="1">Membrane</location>
        <topology evidence="1">Multi-pass membrane protein</topology>
    </subcellularLocation>
</comment>
<organism evidence="7 8">
    <name type="scientific">Prosthecobacter algae</name>
    <dbReference type="NCBI Taxonomy" id="1144682"/>
    <lineage>
        <taxon>Bacteria</taxon>
        <taxon>Pseudomonadati</taxon>
        <taxon>Verrucomicrobiota</taxon>
        <taxon>Verrucomicrobiia</taxon>
        <taxon>Verrucomicrobiales</taxon>
        <taxon>Verrucomicrobiaceae</taxon>
        <taxon>Prosthecobacter</taxon>
    </lineage>
</organism>
<keyword evidence="3 6" id="KW-0812">Transmembrane</keyword>
<keyword evidence="8" id="KW-1185">Reference proteome</keyword>
<keyword evidence="4 6" id="KW-1133">Transmembrane helix</keyword>